<dbReference type="GO" id="GO:0004222">
    <property type="term" value="F:metalloendopeptidase activity"/>
    <property type="evidence" value="ECO:0007669"/>
    <property type="project" value="UniProtKB-EC"/>
</dbReference>
<evidence type="ECO:0000256" key="17">
    <source>
        <dbReference type="RuleBase" id="RU004447"/>
    </source>
</evidence>
<dbReference type="InterPro" id="IPR011765">
    <property type="entry name" value="Pept_M16_N"/>
</dbReference>
<dbReference type="InterPro" id="IPR007863">
    <property type="entry name" value="Peptidase_M16_C"/>
</dbReference>
<comment type="catalytic activity">
    <reaction evidence="1">
        <text>Release of N-terminal transit peptides from precursor proteins imported into the mitochondrion, typically with Arg in position P2.</text>
        <dbReference type="EC" id="3.4.24.64"/>
    </reaction>
</comment>
<evidence type="ECO:0000256" key="4">
    <source>
        <dbReference type="ARBA" id="ARBA00007261"/>
    </source>
</evidence>
<keyword evidence="11" id="KW-0862">Zinc</keyword>
<dbReference type="InterPro" id="IPR011249">
    <property type="entry name" value="Metalloenz_LuxS/M16"/>
</dbReference>
<dbReference type="MEROPS" id="M16.977"/>
<evidence type="ECO:0000256" key="16">
    <source>
        <dbReference type="ARBA" id="ARBA00045433"/>
    </source>
</evidence>
<dbReference type="GeneTree" id="ENSGT00940000156608"/>
<comment type="subcellular location">
    <subcellularLocation>
        <location evidence="3">Mitochondrion</location>
    </subcellularLocation>
</comment>
<evidence type="ECO:0000256" key="11">
    <source>
        <dbReference type="ARBA" id="ARBA00022833"/>
    </source>
</evidence>
<reference evidence="21" key="1">
    <citation type="submission" date="2003-08" db="EMBL/GenBank/DDBJ databases">
        <authorList>
            <person name="Birren B."/>
            <person name="Nusbaum C."/>
            <person name="Abebe A."/>
            <person name="Abouelleil A."/>
            <person name="Adekoya E."/>
            <person name="Ait-zahra M."/>
            <person name="Allen N."/>
            <person name="Allen T."/>
            <person name="An P."/>
            <person name="Anderson M."/>
            <person name="Anderson S."/>
            <person name="Arachchi H."/>
            <person name="Armbruster J."/>
            <person name="Bachantsang P."/>
            <person name="Baldwin J."/>
            <person name="Barry A."/>
            <person name="Bayul T."/>
            <person name="Blitshsteyn B."/>
            <person name="Bloom T."/>
            <person name="Blye J."/>
            <person name="Boguslavskiy L."/>
            <person name="Borowsky M."/>
            <person name="Boukhgalter B."/>
            <person name="Brunache A."/>
            <person name="Butler J."/>
            <person name="Calixte N."/>
            <person name="Calvo S."/>
            <person name="Camarata J."/>
            <person name="Campo K."/>
            <person name="Chang J."/>
            <person name="Cheshatsang Y."/>
            <person name="Citroen M."/>
            <person name="Collymore A."/>
            <person name="Considine T."/>
            <person name="Cook A."/>
            <person name="Cooke P."/>
            <person name="Corum B."/>
            <person name="Cuomo C."/>
            <person name="David R."/>
            <person name="Dawoe T."/>
            <person name="Degray S."/>
            <person name="Dodge S."/>
            <person name="Dooley K."/>
            <person name="Dorje P."/>
            <person name="Dorjee K."/>
            <person name="Dorris L."/>
            <person name="Duffey N."/>
            <person name="Dupes A."/>
            <person name="Elkins T."/>
            <person name="Engels R."/>
            <person name="Erickson J."/>
            <person name="Farina A."/>
            <person name="Faro S."/>
            <person name="Ferreira P."/>
            <person name="Fischer H."/>
            <person name="Fitzgerald M."/>
            <person name="Foley K."/>
            <person name="Gage D."/>
            <person name="Galagan J."/>
            <person name="Gearin G."/>
            <person name="Gnerre S."/>
            <person name="Gnirke A."/>
            <person name="Goyette A."/>
            <person name="Graham J."/>
            <person name="Grandbois E."/>
            <person name="Gyaltsen K."/>
            <person name="Hafez N."/>
            <person name="Hagopian D."/>
            <person name="Hagos B."/>
            <person name="Hall J."/>
            <person name="Hatcher B."/>
            <person name="Heller A."/>
            <person name="Higgins H."/>
            <person name="Honan T."/>
            <person name="Horn A."/>
            <person name="Houde N."/>
            <person name="Hughes L."/>
            <person name="Hulme W."/>
            <person name="Husby E."/>
            <person name="Iliev I."/>
            <person name="Jaffe D."/>
            <person name="Jones C."/>
            <person name="Kamal M."/>
            <person name="Kamat A."/>
            <person name="Kamvysselis M."/>
            <person name="Karlsson E."/>
            <person name="Kells C."/>
            <person name="Kieu A."/>
            <person name="Kisner P."/>
            <person name="Kodira C."/>
            <person name="Kulbokas E."/>
            <person name="Labutti K."/>
            <person name="Lama D."/>
            <person name="Landers T."/>
            <person name="Leger J."/>
            <person name="Levine S."/>
            <person name="Lewis D."/>
            <person name="Lewis T."/>
            <person name="Lindblad-toh K."/>
            <person name="Liu X."/>
            <person name="Lokyitsang T."/>
            <person name="Lokyitsang Y."/>
            <person name="Lucien O."/>
            <person name="Lui A."/>
            <person name="Ma L.J."/>
            <person name="Mabbitt R."/>
            <person name="Macdonald J."/>
            <person name="Maclean C."/>
            <person name="Major J."/>
            <person name="Manning J."/>
            <person name="Marabella R."/>
            <person name="Maru K."/>
            <person name="Matthews C."/>
            <person name="Mauceli E."/>
            <person name="Mccarthy M."/>
            <person name="Mcdonough S."/>
            <person name="Mcghee T."/>
            <person name="Meldrim J."/>
            <person name="Meneus L."/>
            <person name="Mesirov J."/>
            <person name="Mihalev A."/>
            <person name="Mihova T."/>
            <person name="Mikkelsen T."/>
            <person name="Mlenga V."/>
            <person name="Moru K."/>
            <person name="Mozes J."/>
            <person name="Mulrain L."/>
            <person name="Munson G."/>
            <person name="Naylor J."/>
            <person name="Newes C."/>
            <person name="Nguyen C."/>
            <person name="Nguyen N."/>
            <person name="Nguyen T."/>
            <person name="Nicol R."/>
            <person name="Nielsen C."/>
            <person name="Nizzari M."/>
            <person name="Norbu C."/>
            <person name="Norbu N."/>
            <person name="O'donnell P."/>
            <person name="Okoawo O."/>
            <person name="O'leary S."/>
            <person name="Omotosho B."/>
            <person name="O'neill K."/>
            <person name="Osman S."/>
            <person name="Parker S."/>
            <person name="Perrin D."/>
            <person name="Phunkhang P."/>
            <person name="Piqani B."/>
            <person name="Purcell S."/>
            <person name="Rachupka T."/>
            <person name="Ramasamy U."/>
            <person name="Rameau R."/>
            <person name="Ray V."/>
            <person name="Raymond C."/>
            <person name="Retta R."/>
            <person name="Richardson S."/>
            <person name="Rise C."/>
            <person name="Rodriguez J."/>
            <person name="Rogers J."/>
            <person name="Rogov P."/>
            <person name="Rutman M."/>
            <person name="Schupbach R."/>
            <person name="Seaman C."/>
            <person name="Settipalli S."/>
            <person name="Sharpe T."/>
            <person name="Sheridan J."/>
            <person name="Sherpa N."/>
            <person name="Shi J."/>
            <person name="Smirnov S."/>
            <person name="Smith C."/>
            <person name="Sougnez C."/>
            <person name="Spencer B."/>
            <person name="Stalker J."/>
            <person name="Stange-thomann N."/>
            <person name="Stavropoulos S."/>
            <person name="Stetson K."/>
            <person name="Stone C."/>
            <person name="Stone S."/>
            <person name="Stubbs M."/>
            <person name="Talamas J."/>
            <person name="Tchuinga P."/>
            <person name="Tenzing P."/>
            <person name="Tesfaye S."/>
            <person name="Theodore J."/>
            <person name="Thoulutsang Y."/>
            <person name="Topham K."/>
            <person name="Towey S."/>
            <person name="Tsamla T."/>
            <person name="Tsomo N."/>
            <person name="Vallee D."/>
            <person name="Vassiliev H."/>
            <person name="Venkataraman V."/>
            <person name="Vinson J."/>
            <person name="Vo A."/>
            <person name="Wade C."/>
            <person name="Wang S."/>
            <person name="Wangchuk T."/>
            <person name="Wangdi T."/>
            <person name="Whittaker C."/>
            <person name="Wilkinson J."/>
            <person name="Wu Y."/>
            <person name="Wyman D."/>
            <person name="Yadav S."/>
            <person name="Yang S."/>
            <person name="Yang X."/>
            <person name="Yeager S."/>
            <person name="Yee E."/>
            <person name="Young G."/>
            <person name="Zainoun J."/>
            <person name="Zembeck L."/>
            <person name="Zimmer A."/>
            <person name="Zody M."/>
            <person name="Lander E."/>
        </authorList>
    </citation>
    <scope>NUCLEOTIDE SEQUENCE [LARGE SCALE GENOMIC DNA]</scope>
</reference>
<accession>H2ZL90</accession>
<dbReference type="FunCoup" id="H2ZL90">
    <property type="interactions" value="846"/>
</dbReference>
<evidence type="ECO:0000256" key="5">
    <source>
        <dbReference type="ARBA" id="ARBA00011587"/>
    </source>
</evidence>
<evidence type="ECO:0000256" key="9">
    <source>
        <dbReference type="ARBA" id="ARBA00022723"/>
    </source>
</evidence>
<feature type="domain" description="Peptidase M16 N-terminal" evidence="18">
    <location>
        <begin position="53"/>
        <end position="199"/>
    </location>
</feature>
<evidence type="ECO:0000256" key="14">
    <source>
        <dbReference type="ARBA" id="ARBA00023128"/>
    </source>
</evidence>
<keyword evidence="12" id="KW-0809">Transit peptide</keyword>
<dbReference type="GO" id="GO:0005759">
    <property type="term" value="C:mitochondrial matrix"/>
    <property type="evidence" value="ECO:0007669"/>
    <property type="project" value="UniProtKB-ARBA"/>
</dbReference>
<evidence type="ECO:0000256" key="6">
    <source>
        <dbReference type="ARBA" id="ARBA00012299"/>
    </source>
</evidence>
<evidence type="ECO:0000256" key="3">
    <source>
        <dbReference type="ARBA" id="ARBA00004173"/>
    </source>
</evidence>
<comment type="subunit">
    <text evidence="5">Heterodimer of PMPCA (alpha) and PMPCB (beta) subunits, forming the mitochondrial processing protease (MPP) in which PMPCA is involved in substrate recognition and binding and PMPCB is the catalytic subunit.</text>
</comment>
<evidence type="ECO:0000313" key="21">
    <source>
        <dbReference type="Proteomes" id="UP000007875"/>
    </source>
</evidence>
<organism evidence="20 21">
    <name type="scientific">Ciona savignyi</name>
    <name type="common">Pacific transparent sea squirt</name>
    <dbReference type="NCBI Taxonomy" id="51511"/>
    <lineage>
        <taxon>Eukaryota</taxon>
        <taxon>Metazoa</taxon>
        <taxon>Chordata</taxon>
        <taxon>Tunicata</taxon>
        <taxon>Ascidiacea</taxon>
        <taxon>Phlebobranchia</taxon>
        <taxon>Cionidae</taxon>
        <taxon>Ciona</taxon>
    </lineage>
</organism>
<dbReference type="HOGENOM" id="CLU_009902_4_0_1"/>
<dbReference type="SUPFAM" id="SSF63411">
    <property type="entry name" value="LuxS/MPP-like metallohydrolase"/>
    <property type="match status" value="2"/>
</dbReference>
<dbReference type="FunFam" id="3.30.830.10:FF:000002">
    <property type="entry name" value="Mitochondrial-processing peptidase subunit beta"/>
    <property type="match status" value="1"/>
</dbReference>
<dbReference type="AlphaFoldDB" id="H2ZL90"/>
<dbReference type="STRING" id="51511.ENSCSAVP00000018356"/>
<keyword evidence="13" id="KW-0482">Metalloprotease</keyword>
<evidence type="ECO:0000256" key="1">
    <source>
        <dbReference type="ARBA" id="ARBA00001098"/>
    </source>
</evidence>
<dbReference type="EC" id="3.4.24.64" evidence="6"/>
<dbReference type="FunFam" id="3.30.830.10:FF:000001">
    <property type="entry name" value="Mitochondrial-processing peptidase subunit beta, mitochondrial"/>
    <property type="match status" value="1"/>
</dbReference>
<dbReference type="Ensembl" id="ENSCSAVT00000018556.1">
    <property type="protein sequence ID" value="ENSCSAVP00000018356.1"/>
    <property type="gene ID" value="ENSCSAVG00000010777.1"/>
</dbReference>
<feature type="domain" description="Peptidase M16 C-terminal" evidence="19">
    <location>
        <begin position="205"/>
        <end position="391"/>
    </location>
</feature>
<evidence type="ECO:0000256" key="2">
    <source>
        <dbReference type="ARBA" id="ARBA00001947"/>
    </source>
</evidence>
<dbReference type="InterPro" id="IPR001431">
    <property type="entry name" value="Pept_M16_Zn_BS"/>
</dbReference>
<keyword evidence="8" id="KW-0645">Protease</keyword>
<dbReference type="eggNOG" id="KOG0960">
    <property type="taxonomic scope" value="Eukaryota"/>
</dbReference>
<keyword evidence="21" id="KW-1185">Reference proteome</keyword>
<comment type="cofactor">
    <cofactor evidence="2">
        <name>Zn(2+)</name>
        <dbReference type="ChEBI" id="CHEBI:29105"/>
    </cofactor>
</comment>
<evidence type="ECO:0000256" key="7">
    <source>
        <dbReference type="ARBA" id="ARBA00020510"/>
    </source>
</evidence>
<evidence type="ECO:0000256" key="15">
    <source>
        <dbReference type="ARBA" id="ARBA00031018"/>
    </source>
</evidence>
<dbReference type="PANTHER" id="PTHR11851">
    <property type="entry name" value="METALLOPROTEASE"/>
    <property type="match status" value="1"/>
</dbReference>
<dbReference type="PANTHER" id="PTHR11851:SF149">
    <property type="entry name" value="GH01077P"/>
    <property type="match status" value="1"/>
</dbReference>
<name>H2ZL90_CIOSA</name>
<comment type="similarity">
    <text evidence="4 17">Belongs to the peptidase M16 family.</text>
</comment>
<dbReference type="InParanoid" id="H2ZL90"/>
<evidence type="ECO:0000256" key="13">
    <source>
        <dbReference type="ARBA" id="ARBA00023049"/>
    </source>
</evidence>
<protein>
    <recommendedName>
        <fullName evidence="7">Mitochondrial-processing peptidase subunit beta</fullName>
        <ecNumber evidence="6">3.4.24.64</ecNumber>
    </recommendedName>
    <alternativeName>
        <fullName evidence="15">Beta-MPP</fullName>
    </alternativeName>
</protein>
<evidence type="ECO:0000256" key="12">
    <source>
        <dbReference type="ARBA" id="ARBA00022946"/>
    </source>
</evidence>
<dbReference type="OMA" id="IDVVCDM"/>
<keyword evidence="9" id="KW-0479">Metal-binding</keyword>
<dbReference type="Gene3D" id="3.30.830.10">
    <property type="entry name" value="Metalloenzyme, LuxS/M16 peptidase-like"/>
    <property type="match status" value="2"/>
</dbReference>
<evidence type="ECO:0000256" key="10">
    <source>
        <dbReference type="ARBA" id="ARBA00022801"/>
    </source>
</evidence>
<dbReference type="GO" id="GO:0006627">
    <property type="term" value="P:protein processing involved in protein targeting to mitochondrion"/>
    <property type="evidence" value="ECO:0007669"/>
    <property type="project" value="UniProtKB-ARBA"/>
</dbReference>
<reference evidence="20" key="2">
    <citation type="submission" date="2025-08" db="UniProtKB">
        <authorList>
            <consortium name="Ensembl"/>
        </authorList>
    </citation>
    <scope>IDENTIFICATION</scope>
</reference>
<comment type="function">
    <text evidence="16">Catalytic subunit of the essential mitochondrial processing protease (MPP), which cleaves the mitochondrial sequence off newly imported precursors proteins. Preferentially, cleaves after an arginine at position P2. Required for PINK1 turnover by coupling PINK1 mitochondrial import and cleavage, which results in subsequent PINK1 proteolysis.</text>
</comment>
<dbReference type="PROSITE" id="PS00143">
    <property type="entry name" value="INSULINASE"/>
    <property type="match status" value="1"/>
</dbReference>
<dbReference type="GO" id="GO:0046872">
    <property type="term" value="F:metal ion binding"/>
    <property type="evidence" value="ECO:0007669"/>
    <property type="project" value="UniProtKB-KW"/>
</dbReference>
<dbReference type="Proteomes" id="UP000007875">
    <property type="component" value="Unassembled WGS sequence"/>
</dbReference>
<keyword evidence="10" id="KW-0378">Hydrolase</keyword>
<dbReference type="InterPro" id="IPR050361">
    <property type="entry name" value="MPP/UQCRC_Complex"/>
</dbReference>
<evidence type="ECO:0000259" key="19">
    <source>
        <dbReference type="Pfam" id="PF05193"/>
    </source>
</evidence>
<reference evidence="20" key="3">
    <citation type="submission" date="2025-09" db="UniProtKB">
        <authorList>
            <consortium name="Ensembl"/>
        </authorList>
    </citation>
    <scope>IDENTIFICATION</scope>
</reference>
<proteinExistence type="inferred from homology"/>
<keyword evidence="14" id="KW-0496">Mitochondrion</keyword>
<evidence type="ECO:0000256" key="8">
    <source>
        <dbReference type="ARBA" id="ARBA00022670"/>
    </source>
</evidence>
<evidence type="ECO:0000259" key="18">
    <source>
        <dbReference type="Pfam" id="PF00675"/>
    </source>
</evidence>
<evidence type="ECO:0000313" key="20">
    <source>
        <dbReference type="Ensembl" id="ENSCSAVP00000018356.1"/>
    </source>
</evidence>
<sequence>MASSAVSRLSNALRRCTIQPSRNIFPRRMQSNQAAVKVNTPETRVTQLANGLRVASEDSGISTCTVGLWIDAGSRYETNENNGTAHFLEHMAFKGTANRSQLDLELEVENMGAHLNAYTSREQTVYYAKAFSKDLPRAVEILSDIIQNSTLGEAEIERERGVILREMEEIEQNQQEVVFDYLHSTAYQGTSLGLTILGPSENIKKINRDDLVKYIKQHYNPSRMVLAAAGGVEHDKLVNLAKEFFGTTVSNDSYEATPLKLAPCTFTGSDLRHRNDHMPYVHVAMAVEGVGWEHPDTIPLMVANQIIGSWDRSSTNGAHFPNPLVRRMAREGLCVSFQSFNTLYTDTGLWGIYFVSDNENIYDCTIRVQDEWMRLCTELTDLEVSRATNTLLTNMALMLDGTTPICEDIGRQMLCYGRRIPWPEMARRIAYINVNDVKKVLGKYVWDACPAVASIGPTEALPDYSNIRAKMYKVFH</sequence>
<dbReference type="Pfam" id="PF05193">
    <property type="entry name" value="Peptidase_M16_C"/>
    <property type="match status" value="1"/>
</dbReference>
<dbReference type="Pfam" id="PF00675">
    <property type="entry name" value="Peptidase_M16"/>
    <property type="match status" value="1"/>
</dbReference>